<evidence type="ECO:0000259" key="1">
    <source>
        <dbReference type="PROSITE" id="PS51186"/>
    </source>
</evidence>
<dbReference type="AlphaFoldDB" id="E0RUG7"/>
<dbReference type="KEGG" id="bpb:bpr_I0106"/>
<dbReference type="InterPro" id="IPR016181">
    <property type="entry name" value="Acyl_CoA_acyltransferase"/>
</dbReference>
<dbReference type="PANTHER" id="PTHR43792">
    <property type="entry name" value="GNAT FAMILY, PUTATIVE (AFU_ORTHOLOGUE AFUA_3G00765)-RELATED-RELATED"/>
    <property type="match status" value="1"/>
</dbReference>
<dbReference type="HOGENOM" id="CLU_076559_0_0_9"/>
<dbReference type="GO" id="GO:0016747">
    <property type="term" value="F:acyltransferase activity, transferring groups other than amino-acyl groups"/>
    <property type="evidence" value="ECO:0007669"/>
    <property type="project" value="InterPro"/>
</dbReference>
<dbReference type="InterPro" id="IPR051531">
    <property type="entry name" value="N-acetyltransferase"/>
</dbReference>
<dbReference type="SUPFAM" id="SSF55729">
    <property type="entry name" value="Acyl-CoA N-acyltransferases (Nat)"/>
    <property type="match status" value="1"/>
</dbReference>
<protein>
    <submittedName>
        <fullName evidence="2">Acetyltransferase GNAT family</fullName>
    </submittedName>
</protein>
<dbReference type="InterPro" id="IPR000182">
    <property type="entry name" value="GNAT_dom"/>
</dbReference>
<dbReference type="eggNOG" id="COG1670">
    <property type="taxonomic scope" value="Bacteria"/>
</dbReference>
<dbReference type="Pfam" id="PF13302">
    <property type="entry name" value="Acetyltransf_3"/>
    <property type="match status" value="1"/>
</dbReference>
<dbReference type="PANTHER" id="PTHR43792:SF1">
    <property type="entry name" value="N-ACETYLTRANSFERASE DOMAIN-CONTAINING PROTEIN"/>
    <property type="match status" value="1"/>
</dbReference>
<feature type="domain" description="N-acetyltransferase" evidence="1">
    <location>
        <begin position="129"/>
        <end position="293"/>
    </location>
</feature>
<keyword evidence="3" id="KW-1185">Reference proteome</keyword>
<organism evidence="2 3">
    <name type="scientific">Butyrivibrio proteoclasticus (strain ATCC 51982 / DSM 14932 / B316)</name>
    <name type="common">Clostridium proteoclasticum</name>
    <dbReference type="NCBI Taxonomy" id="515622"/>
    <lineage>
        <taxon>Bacteria</taxon>
        <taxon>Bacillati</taxon>
        <taxon>Bacillota</taxon>
        <taxon>Clostridia</taxon>
        <taxon>Lachnospirales</taxon>
        <taxon>Lachnospiraceae</taxon>
        <taxon>Butyrivibrio</taxon>
    </lineage>
</organism>
<dbReference type="RefSeq" id="WP_013279516.1">
    <property type="nucleotide sequence ID" value="NC_014387.1"/>
</dbReference>
<reference evidence="2 3" key="1">
    <citation type="journal article" date="2010" name="PLoS ONE">
        <title>The glycobiome of the rumen bacterium Butyrivibrio proteoclasticus B316(T) highlights adaptation to a polysaccharide-rich environment.</title>
        <authorList>
            <person name="Kelly W.J."/>
            <person name="Leahy S.C."/>
            <person name="Altermann E."/>
            <person name="Yeoman C.J."/>
            <person name="Dunne J.C."/>
            <person name="Kong Z."/>
            <person name="Pacheco D.M."/>
            <person name="Li D."/>
            <person name="Noel S.J."/>
            <person name="Moon C.D."/>
            <person name="Cookson A.L."/>
            <person name="Attwood G.T."/>
        </authorList>
    </citation>
    <scope>NUCLEOTIDE SEQUENCE [LARGE SCALE GENOMIC DNA]</scope>
    <source>
        <strain evidence="3">ATCC 51982 / DSM 14932 / B316</strain>
    </source>
</reference>
<dbReference type="STRING" id="515622.bpr_I0106"/>
<name>E0RUG7_BUTPB</name>
<keyword evidence="2" id="KW-0808">Transferase</keyword>
<dbReference type="PROSITE" id="PS51186">
    <property type="entry name" value="GNAT"/>
    <property type="match status" value="1"/>
</dbReference>
<dbReference type="EMBL" id="CP001810">
    <property type="protein sequence ID" value="ADL32857.1"/>
    <property type="molecule type" value="Genomic_DNA"/>
</dbReference>
<dbReference type="Gene3D" id="3.40.630.30">
    <property type="match status" value="1"/>
</dbReference>
<sequence length="309" mass="35634">MLKNIIFSLSKNSISDNKVLAEVVSCGQYLEDCGYNIKLLEADDASYSKIKAAGKKNTLIVCDSNADALKLTGKGYYCIGAIYSTNKDEKFDGLKYVFEDIGEVDEDSFVKAYQRYAGDPWEVIRTDRLIIRETTIEDVDEFYRLYREPEMTKYMEGLFENPEDEKRYQKDYIEKVYGLMGFGVWTVVRAEDNTVIGRAGYSIRNGFDNIELGFLIGKEYQRQGYAYEACKAILEYGKKVLCLENVQALVKKENEVSIRLCKRLGFHQEDVVRVEENIYGHSYQGTEDNTDIRLSQGKYGEYLKFEIRL</sequence>
<evidence type="ECO:0000313" key="2">
    <source>
        <dbReference type="EMBL" id="ADL32857.1"/>
    </source>
</evidence>
<accession>E0RUG7</accession>
<gene>
    <name evidence="2" type="ordered locus">bpr_I0106</name>
</gene>
<proteinExistence type="predicted"/>
<evidence type="ECO:0000313" key="3">
    <source>
        <dbReference type="Proteomes" id="UP000001299"/>
    </source>
</evidence>
<dbReference type="Proteomes" id="UP000001299">
    <property type="component" value="Chromosome 1"/>
</dbReference>